<dbReference type="EnsemblPlants" id="AES80021">
    <property type="protein sequence ID" value="AES80021"/>
    <property type="gene ID" value="MTR_7g075830"/>
</dbReference>
<dbReference type="GO" id="GO:0005829">
    <property type="term" value="C:cytosol"/>
    <property type="evidence" value="ECO:0000318"/>
    <property type="project" value="GO_Central"/>
</dbReference>
<gene>
    <name evidence="8" type="ordered locus">MTR_7g075830</name>
</gene>
<feature type="domain" description="D-isomer specific 2-hydroxyacid dehydrogenase catalytic" evidence="6">
    <location>
        <begin position="45"/>
        <end position="314"/>
    </location>
</feature>
<evidence type="ECO:0000313" key="8">
    <source>
        <dbReference type="EMBL" id="AES80021.1"/>
    </source>
</evidence>
<dbReference type="STRING" id="3880.G7L1F2"/>
<evidence type="ECO:0000256" key="2">
    <source>
        <dbReference type="ARBA" id="ARBA00023002"/>
    </source>
</evidence>
<evidence type="ECO:0000256" key="1">
    <source>
        <dbReference type="ARBA" id="ARBA00022857"/>
    </source>
</evidence>
<dbReference type="InterPro" id="IPR006139">
    <property type="entry name" value="D-isomer_2_OHA_DH_cat_dom"/>
</dbReference>
<keyword evidence="1" id="KW-0521">NADP</keyword>
<keyword evidence="10" id="KW-1185">Reference proteome</keyword>
<reference evidence="9" key="3">
    <citation type="submission" date="2015-04" db="UniProtKB">
        <authorList>
            <consortium name="EnsemblPlants"/>
        </authorList>
    </citation>
    <scope>IDENTIFICATION</scope>
    <source>
        <strain evidence="9">cv. Jemalong A17</strain>
    </source>
</reference>
<dbReference type="InterPro" id="IPR036291">
    <property type="entry name" value="NAD(P)-bd_dom_sf"/>
</dbReference>
<dbReference type="SUPFAM" id="SSF52283">
    <property type="entry name" value="Formate/glycerate dehydrogenase catalytic domain-like"/>
    <property type="match status" value="1"/>
</dbReference>
<dbReference type="eggNOG" id="KOG0069">
    <property type="taxonomic scope" value="Eukaryota"/>
</dbReference>
<protein>
    <recommendedName>
        <fullName evidence="4">glyoxylate reductase (NADP(+))</fullName>
        <ecNumber evidence="4">1.1.1.79</ecNumber>
    </recommendedName>
</protein>
<comment type="similarity">
    <text evidence="5">Belongs to the D-isomer specific 2-hydroxyacid dehydrogenase family.</text>
</comment>
<evidence type="ECO:0000313" key="10">
    <source>
        <dbReference type="Proteomes" id="UP000002051"/>
    </source>
</evidence>
<dbReference type="EMBL" id="CM001223">
    <property type="protein sequence ID" value="AES80021.1"/>
    <property type="molecule type" value="Genomic_DNA"/>
</dbReference>
<evidence type="ECO:0000259" key="6">
    <source>
        <dbReference type="Pfam" id="PF00389"/>
    </source>
</evidence>
<name>G7L1F2_MEDTR</name>
<evidence type="ECO:0000256" key="3">
    <source>
        <dbReference type="ARBA" id="ARBA00023027"/>
    </source>
</evidence>
<organism evidence="8 10">
    <name type="scientific">Medicago truncatula</name>
    <name type="common">Barrel medic</name>
    <name type="synonym">Medicago tribuloides</name>
    <dbReference type="NCBI Taxonomy" id="3880"/>
    <lineage>
        <taxon>Eukaryota</taxon>
        <taxon>Viridiplantae</taxon>
        <taxon>Streptophyta</taxon>
        <taxon>Embryophyta</taxon>
        <taxon>Tracheophyta</taxon>
        <taxon>Spermatophyta</taxon>
        <taxon>Magnoliopsida</taxon>
        <taxon>eudicotyledons</taxon>
        <taxon>Gunneridae</taxon>
        <taxon>Pentapetalae</taxon>
        <taxon>rosids</taxon>
        <taxon>fabids</taxon>
        <taxon>Fabales</taxon>
        <taxon>Fabaceae</taxon>
        <taxon>Papilionoideae</taxon>
        <taxon>50 kb inversion clade</taxon>
        <taxon>NPAAA clade</taxon>
        <taxon>Hologalegina</taxon>
        <taxon>IRL clade</taxon>
        <taxon>Trifolieae</taxon>
        <taxon>Medicago</taxon>
    </lineage>
</organism>
<dbReference type="GO" id="GO:0051287">
    <property type="term" value="F:NAD binding"/>
    <property type="evidence" value="ECO:0007669"/>
    <property type="project" value="InterPro"/>
</dbReference>
<evidence type="ECO:0000256" key="4">
    <source>
        <dbReference type="ARBA" id="ARBA00066661"/>
    </source>
</evidence>
<dbReference type="PANTHER" id="PTHR10996:SF234">
    <property type="entry name" value="D-GLYCERATE DEHYDROGENASE_HYDROXYPYRUVATE REDUCTASE"/>
    <property type="match status" value="1"/>
</dbReference>
<keyword evidence="2 5" id="KW-0560">Oxidoreductase</keyword>
<dbReference type="EC" id="1.1.1.79" evidence="4"/>
<evidence type="ECO:0000256" key="5">
    <source>
        <dbReference type="RuleBase" id="RU003719"/>
    </source>
</evidence>
<reference evidence="8 10" key="2">
    <citation type="journal article" date="2014" name="BMC Genomics">
        <title>An improved genome release (version Mt4.0) for the model legume Medicago truncatula.</title>
        <authorList>
            <person name="Tang H."/>
            <person name="Krishnakumar V."/>
            <person name="Bidwell S."/>
            <person name="Rosen B."/>
            <person name="Chan A."/>
            <person name="Zhou S."/>
            <person name="Gentzbittel L."/>
            <person name="Childs K.L."/>
            <person name="Yandell M."/>
            <person name="Gundlach H."/>
            <person name="Mayer K.F."/>
            <person name="Schwartz D.C."/>
            <person name="Town C.D."/>
        </authorList>
    </citation>
    <scope>GENOME REANNOTATION</scope>
    <source>
        <strain evidence="8">A17</strain>
        <strain evidence="9 10">cv. Jemalong A17</strain>
    </source>
</reference>
<feature type="domain" description="D-isomer specific 2-hydroxyacid dehydrogenase NAD-binding" evidence="7">
    <location>
        <begin position="160"/>
        <end position="283"/>
    </location>
</feature>
<dbReference type="InterPro" id="IPR006140">
    <property type="entry name" value="D-isomer_DH_NAD-bd"/>
</dbReference>
<dbReference type="Gene3D" id="3.40.50.720">
    <property type="entry name" value="NAD(P)-binding Rossmann-like Domain"/>
    <property type="match status" value="3"/>
</dbReference>
<dbReference type="GO" id="GO:0030267">
    <property type="term" value="F:glyoxylate reductase (NADPH) activity"/>
    <property type="evidence" value="ECO:0000318"/>
    <property type="project" value="GO_Central"/>
</dbReference>
<accession>G7L1F2</accession>
<dbReference type="PANTHER" id="PTHR10996">
    <property type="entry name" value="2-HYDROXYACID DEHYDROGENASE-RELATED"/>
    <property type="match status" value="1"/>
</dbReference>
<dbReference type="PaxDb" id="3880-AES80021"/>
<dbReference type="GO" id="GO:0009853">
    <property type="term" value="P:photorespiration"/>
    <property type="evidence" value="ECO:0007669"/>
    <property type="project" value="UniProtKB-ARBA"/>
</dbReference>
<dbReference type="Pfam" id="PF00389">
    <property type="entry name" value="2-Hacid_dh"/>
    <property type="match status" value="1"/>
</dbReference>
<dbReference type="SUPFAM" id="SSF51735">
    <property type="entry name" value="NAD(P)-binding Rossmann-fold domains"/>
    <property type="match status" value="1"/>
</dbReference>
<sequence length="317" mass="35253">MSPQNYSLSKPWNVNSLTLEQFMVENQYDPSMFQALIFCPLCPLPINKMVFQLLPCLKVVVTTSTGVNHIDLSECQCRGIQVANVGSLYSEDVADVAVALLIGVLTSIVAADRFVRATMQFDFPQASYSKIVLSDFVGFFDILRALVKDIKSSRFEALAWKVAKRLEAFGCIILYLSRKKKPFITYPFYSNMLELASNSDALVLCCPLNEETRHMVNKEVMLALGNKGVIVNVGRWSLIDEELVNCLIEGHIGGAGLDVFENEPNVPQQLLVLDNVILSPHNAAFTNETFMAATQLVEDNLEAFFSNKSPVTPIKLN</sequence>
<keyword evidence="3" id="KW-0520">NAD</keyword>
<evidence type="ECO:0000259" key="7">
    <source>
        <dbReference type="Pfam" id="PF02826"/>
    </source>
</evidence>
<dbReference type="Proteomes" id="UP000002051">
    <property type="component" value="Unassembled WGS sequence"/>
</dbReference>
<dbReference type="Pfam" id="PF02826">
    <property type="entry name" value="2-Hacid_dh_C"/>
    <property type="match status" value="1"/>
</dbReference>
<dbReference type="InterPro" id="IPR050223">
    <property type="entry name" value="D-isomer_2-hydroxyacid_DH"/>
</dbReference>
<dbReference type="FunFam" id="3.40.50.720:FF:000213">
    <property type="entry name" value="Putative 2-hydroxyacid dehydrogenase"/>
    <property type="match status" value="1"/>
</dbReference>
<evidence type="ECO:0000313" key="9">
    <source>
        <dbReference type="EnsemblPlants" id="AES80021"/>
    </source>
</evidence>
<reference evidence="8 10" key="1">
    <citation type="journal article" date="2011" name="Nature">
        <title>The Medicago genome provides insight into the evolution of rhizobial symbioses.</title>
        <authorList>
            <person name="Young N.D."/>
            <person name="Debelle F."/>
            <person name="Oldroyd G.E."/>
            <person name="Geurts R."/>
            <person name="Cannon S.B."/>
            <person name="Udvardi M.K."/>
            <person name="Benedito V.A."/>
            <person name="Mayer K.F."/>
            <person name="Gouzy J."/>
            <person name="Schoof H."/>
            <person name="Van de Peer Y."/>
            <person name="Proost S."/>
            <person name="Cook D.R."/>
            <person name="Meyers B.C."/>
            <person name="Spannagl M."/>
            <person name="Cheung F."/>
            <person name="De Mita S."/>
            <person name="Krishnakumar V."/>
            <person name="Gundlach H."/>
            <person name="Zhou S."/>
            <person name="Mudge J."/>
            <person name="Bharti A.K."/>
            <person name="Murray J.D."/>
            <person name="Naoumkina M.A."/>
            <person name="Rosen B."/>
            <person name="Silverstein K.A."/>
            <person name="Tang H."/>
            <person name="Rombauts S."/>
            <person name="Zhao P.X."/>
            <person name="Zhou P."/>
            <person name="Barbe V."/>
            <person name="Bardou P."/>
            <person name="Bechner M."/>
            <person name="Bellec A."/>
            <person name="Berger A."/>
            <person name="Berges H."/>
            <person name="Bidwell S."/>
            <person name="Bisseling T."/>
            <person name="Choisne N."/>
            <person name="Couloux A."/>
            <person name="Denny R."/>
            <person name="Deshpande S."/>
            <person name="Dai X."/>
            <person name="Doyle J.J."/>
            <person name="Dudez A.M."/>
            <person name="Farmer A.D."/>
            <person name="Fouteau S."/>
            <person name="Franken C."/>
            <person name="Gibelin C."/>
            <person name="Gish J."/>
            <person name="Goldstein S."/>
            <person name="Gonzalez A.J."/>
            <person name="Green P.J."/>
            <person name="Hallab A."/>
            <person name="Hartog M."/>
            <person name="Hua A."/>
            <person name="Humphray S.J."/>
            <person name="Jeong D.H."/>
            <person name="Jing Y."/>
            <person name="Jocker A."/>
            <person name="Kenton S.M."/>
            <person name="Kim D.J."/>
            <person name="Klee K."/>
            <person name="Lai H."/>
            <person name="Lang C."/>
            <person name="Lin S."/>
            <person name="Macmil S.L."/>
            <person name="Magdelenat G."/>
            <person name="Matthews L."/>
            <person name="McCorrison J."/>
            <person name="Monaghan E.L."/>
            <person name="Mun J.H."/>
            <person name="Najar F.Z."/>
            <person name="Nicholson C."/>
            <person name="Noirot C."/>
            <person name="O'Bleness M."/>
            <person name="Paule C.R."/>
            <person name="Poulain J."/>
            <person name="Prion F."/>
            <person name="Qin B."/>
            <person name="Qu C."/>
            <person name="Retzel E.F."/>
            <person name="Riddle C."/>
            <person name="Sallet E."/>
            <person name="Samain S."/>
            <person name="Samson N."/>
            <person name="Sanders I."/>
            <person name="Saurat O."/>
            <person name="Scarpelli C."/>
            <person name="Schiex T."/>
            <person name="Segurens B."/>
            <person name="Severin A.J."/>
            <person name="Sherrier D.J."/>
            <person name="Shi R."/>
            <person name="Sims S."/>
            <person name="Singer S.R."/>
            <person name="Sinharoy S."/>
            <person name="Sterck L."/>
            <person name="Viollet A."/>
            <person name="Wang B.B."/>
            <person name="Wang K."/>
            <person name="Wang M."/>
            <person name="Wang X."/>
            <person name="Warfsmann J."/>
            <person name="Weissenbach J."/>
            <person name="White D.D."/>
            <person name="White J.D."/>
            <person name="Wiley G.B."/>
            <person name="Wincker P."/>
            <person name="Xing Y."/>
            <person name="Yang L."/>
            <person name="Yao Z."/>
            <person name="Ying F."/>
            <person name="Zhai J."/>
            <person name="Zhou L."/>
            <person name="Zuber A."/>
            <person name="Denarie J."/>
            <person name="Dixon R.A."/>
            <person name="May G.D."/>
            <person name="Schwartz D.C."/>
            <person name="Rogers J."/>
            <person name="Quetier F."/>
            <person name="Town C.D."/>
            <person name="Roe B.A."/>
        </authorList>
    </citation>
    <scope>NUCLEOTIDE SEQUENCE [LARGE SCALE GENOMIC DNA]</scope>
    <source>
        <strain evidence="8">A17</strain>
        <strain evidence="9 10">cv. Jemalong A17</strain>
    </source>
</reference>
<dbReference type="GO" id="GO:0016618">
    <property type="term" value="F:hydroxypyruvate reductase [NAD(P)H] activity"/>
    <property type="evidence" value="ECO:0000318"/>
    <property type="project" value="GO_Central"/>
</dbReference>
<proteinExistence type="inferred from homology"/>
<dbReference type="AlphaFoldDB" id="G7L1F2"/>
<dbReference type="HOGENOM" id="CLU_019796_1_2_1"/>